<proteinExistence type="predicted"/>
<evidence type="ECO:0000313" key="1">
    <source>
        <dbReference type="EMBL" id="KAB7495466.1"/>
    </source>
</evidence>
<comment type="caution">
    <text evidence="1">The sequence shown here is derived from an EMBL/GenBank/DDBJ whole genome shotgun (WGS) entry which is preliminary data.</text>
</comment>
<accession>A0A5N5SN82</accession>
<dbReference type="EMBL" id="SEYY01022572">
    <property type="protein sequence ID" value="KAB7495466.1"/>
    <property type="molecule type" value="Genomic_DNA"/>
</dbReference>
<protein>
    <submittedName>
        <fullName evidence="1">Uncharacterized protein</fullName>
    </submittedName>
</protein>
<organism evidence="1 2">
    <name type="scientific">Armadillidium nasatum</name>
    <dbReference type="NCBI Taxonomy" id="96803"/>
    <lineage>
        <taxon>Eukaryota</taxon>
        <taxon>Metazoa</taxon>
        <taxon>Ecdysozoa</taxon>
        <taxon>Arthropoda</taxon>
        <taxon>Crustacea</taxon>
        <taxon>Multicrustacea</taxon>
        <taxon>Malacostraca</taxon>
        <taxon>Eumalacostraca</taxon>
        <taxon>Peracarida</taxon>
        <taxon>Isopoda</taxon>
        <taxon>Oniscidea</taxon>
        <taxon>Crinocheta</taxon>
        <taxon>Armadillidiidae</taxon>
        <taxon>Armadillidium</taxon>
    </lineage>
</organism>
<gene>
    <name evidence="1" type="ORF">Anas_10138</name>
</gene>
<dbReference type="OrthoDB" id="10414478at2759"/>
<dbReference type="Proteomes" id="UP000326759">
    <property type="component" value="Unassembled WGS sequence"/>
</dbReference>
<name>A0A5N5SN82_9CRUS</name>
<dbReference type="AlphaFoldDB" id="A0A5N5SN82"/>
<evidence type="ECO:0000313" key="2">
    <source>
        <dbReference type="Proteomes" id="UP000326759"/>
    </source>
</evidence>
<reference evidence="1 2" key="1">
    <citation type="journal article" date="2019" name="PLoS Biol.">
        <title>Sex chromosomes control vertical transmission of feminizing Wolbachia symbionts in an isopod.</title>
        <authorList>
            <person name="Becking T."/>
            <person name="Chebbi M.A."/>
            <person name="Giraud I."/>
            <person name="Moumen B."/>
            <person name="Laverre T."/>
            <person name="Caubet Y."/>
            <person name="Peccoud J."/>
            <person name="Gilbert C."/>
            <person name="Cordaux R."/>
        </authorList>
    </citation>
    <scope>NUCLEOTIDE SEQUENCE [LARGE SCALE GENOMIC DNA]</scope>
    <source>
        <strain evidence="1">ANa2</strain>
        <tissue evidence="1">Whole body excluding digestive tract and cuticle</tissue>
    </source>
</reference>
<keyword evidence="2" id="KW-1185">Reference proteome</keyword>
<sequence>MSQKIQEHDESDRENSPVWLFIPLKDASVMFAVNIRTFDHVLLGHISISTTLQFPYRKGPCIPKDSIVVLKGINRIGKYLYFGHRKMVEEMTCERNCLRPREVGHNIKLLYSEDTEFFIDCELIEAVYLPSERKYHQEPSGVKIHQYTSLPIIHNPLPSEHFNPYRSEISRRSSLNGSSGNRHPAYSGYRRLSENSFYPDCRDSYLDSEDSVFGYSNGSRHFVSNNFHTDV</sequence>